<dbReference type="InterPro" id="IPR006439">
    <property type="entry name" value="HAD-SF_hydro_IA"/>
</dbReference>
<keyword evidence="2 4" id="KW-0378">Hydrolase</keyword>
<dbReference type="InterPro" id="IPR051400">
    <property type="entry name" value="HAD-like_hydrolase"/>
</dbReference>
<dbReference type="RefSeq" id="WP_343875787.1">
    <property type="nucleotide sequence ID" value="NZ_BAAAIX010000034.1"/>
</dbReference>
<name>A0ABW4RYN6_9ACTN</name>
<proteinExistence type="predicted"/>
<evidence type="ECO:0000256" key="3">
    <source>
        <dbReference type="ARBA" id="ARBA00022842"/>
    </source>
</evidence>
<comment type="caution">
    <text evidence="4">The sequence shown here is derived from an EMBL/GenBank/DDBJ whole genome shotgun (WGS) entry which is preliminary data.</text>
</comment>
<dbReference type="InterPro" id="IPR023214">
    <property type="entry name" value="HAD_sf"/>
</dbReference>
<dbReference type="Proteomes" id="UP001597326">
    <property type="component" value="Unassembled WGS sequence"/>
</dbReference>
<evidence type="ECO:0000256" key="2">
    <source>
        <dbReference type="ARBA" id="ARBA00022801"/>
    </source>
</evidence>
<dbReference type="Pfam" id="PF00702">
    <property type="entry name" value="Hydrolase"/>
    <property type="match status" value="1"/>
</dbReference>
<evidence type="ECO:0000313" key="5">
    <source>
        <dbReference type="Proteomes" id="UP001597326"/>
    </source>
</evidence>
<dbReference type="EMBL" id="JBHUFZ010000033">
    <property type="protein sequence ID" value="MFD1891411.1"/>
    <property type="molecule type" value="Genomic_DNA"/>
</dbReference>
<dbReference type="SFLD" id="SFLDG01129">
    <property type="entry name" value="C1.5:_HAD__Beta-PGM__Phosphata"/>
    <property type="match status" value="1"/>
</dbReference>
<gene>
    <name evidence="4" type="ORF">ACFSCS_14645</name>
</gene>
<keyword evidence="5" id="KW-1185">Reference proteome</keyword>
<dbReference type="GO" id="GO:0016787">
    <property type="term" value="F:hydrolase activity"/>
    <property type="evidence" value="ECO:0007669"/>
    <property type="project" value="UniProtKB-KW"/>
</dbReference>
<dbReference type="PANTHER" id="PTHR46470">
    <property type="entry name" value="N-ACYLNEURAMINATE-9-PHOSPHATASE"/>
    <property type="match status" value="1"/>
</dbReference>
<protein>
    <submittedName>
        <fullName evidence="4">HAD family hydrolase</fullName>
        <ecNumber evidence="4">3.1.3.-</ecNumber>
    </submittedName>
</protein>
<dbReference type="NCBIfam" id="TIGR01549">
    <property type="entry name" value="HAD-SF-IA-v1"/>
    <property type="match status" value="1"/>
</dbReference>
<dbReference type="Gene3D" id="3.40.50.1000">
    <property type="entry name" value="HAD superfamily/HAD-like"/>
    <property type="match status" value="1"/>
</dbReference>
<dbReference type="SFLD" id="SFLDS00003">
    <property type="entry name" value="Haloacid_Dehalogenase"/>
    <property type="match status" value="1"/>
</dbReference>
<sequence length="245" mass="26418">MVDQQPSAPAPVLRFQAVAFDFDGTLTDYLSADRAAVETARRLCAPRIAPGAFFEASGEAIMDFHELVEQGRVDPLDMHRWRLAATCDRLGLAAPQPEAVTAYREALLEHCAPLPGARELLTELQSWGLRLAVITNAYDPDEQTARIGRTFPAKLFEQIVVAGTHGQPKPSPEPFVHLAQLMQLPPRSIAYVGDLPRHDIPGARAAGLSPVIVSASASTRDLAAGLGAPALTELATVRCWLSQPD</sequence>
<accession>A0ABW4RYN6</accession>
<dbReference type="SUPFAM" id="SSF56784">
    <property type="entry name" value="HAD-like"/>
    <property type="match status" value="1"/>
</dbReference>
<evidence type="ECO:0000313" key="4">
    <source>
        <dbReference type="EMBL" id="MFD1891411.1"/>
    </source>
</evidence>
<dbReference type="PRINTS" id="PR00413">
    <property type="entry name" value="HADHALOGNASE"/>
</dbReference>
<reference evidence="5" key="1">
    <citation type="journal article" date="2019" name="Int. J. Syst. Evol. Microbiol.">
        <title>The Global Catalogue of Microorganisms (GCM) 10K type strain sequencing project: providing services to taxonomists for standard genome sequencing and annotation.</title>
        <authorList>
            <consortium name="The Broad Institute Genomics Platform"/>
            <consortium name="The Broad Institute Genome Sequencing Center for Infectious Disease"/>
            <person name="Wu L."/>
            <person name="Ma J."/>
        </authorList>
    </citation>
    <scope>NUCLEOTIDE SEQUENCE [LARGE SCALE GENOMIC DNA]</scope>
    <source>
        <strain evidence="5">CAIM 431</strain>
    </source>
</reference>
<evidence type="ECO:0000256" key="1">
    <source>
        <dbReference type="ARBA" id="ARBA00001946"/>
    </source>
</evidence>
<dbReference type="InterPro" id="IPR036412">
    <property type="entry name" value="HAD-like_sf"/>
</dbReference>
<comment type="cofactor">
    <cofactor evidence="1">
        <name>Mg(2+)</name>
        <dbReference type="ChEBI" id="CHEBI:18420"/>
    </cofactor>
</comment>
<dbReference type="EC" id="3.1.3.-" evidence="4"/>
<organism evidence="4 5">
    <name type="scientific">Luteococcus peritonei</name>
    <dbReference type="NCBI Taxonomy" id="88874"/>
    <lineage>
        <taxon>Bacteria</taxon>
        <taxon>Bacillati</taxon>
        <taxon>Actinomycetota</taxon>
        <taxon>Actinomycetes</taxon>
        <taxon>Propionibacteriales</taxon>
        <taxon>Propionibacteriaceae</taxon>
        <taxon>Luteococcus</taxon>
    </lineage>
</organism>
<keyword evidence="3" id="KW-0460">Magnesium</keyword>